<dbReference type="Proteomes" id="UP001596106">
    <property type="component" value="Unassembled WGS sequence"/>
</dbReference>
<keyword evidence="3" id="KW-0238">DNA-binding</keyword>
<dbReference type="Gene3D" id="1.10.10.10">
    <property type="entry name" value="Winged helix-like DNA-binding domain superfamily/Winged helix DNA-binding domain"/>
    <property type="match status" value="1"/>
</dbReference>
<dbReference type="PROSITE" id="PS50110">
    <property type="entry name" value="RESPONSE_REGULATORY"/>
    <property type="match status" value="1"/>
</dbReference>
<organism evidence="8 9">
    <name type="scientific">Larkinella bovis</name>
    <dbReference type="NCBI Taxonomy" id="683041"/>
    <lineage>
        <taxon>Bacteria</taxon>
        <taxon>Pseudomonadati</taxon>
        <taxon>Bacteroidota</taxon>
        <taxon>Cytophagia</taxon>
        <taxon>Cytophagales</taxon>
        <taxon>Spirosomataceae</taxon>
        <taxon>Larkinella</taxon>
    </lineage>
</organism>
<keyword evidence="1 5" id="KW-0597">Phosphoprotein</keyword>
<dbReference type="CDD" id="cd06170">
    <property type="entry name" value="LuxR_C_like"/>
    <property type="match status" value="1"/>
</dbReference>
<dbReference type="PANTHER" id="PTHR43214:SF41">
    <property type="entry name" value="NITRATE_NITRITE RESPONSE REGULATOR PROTEIN NARP"/>
    <property type="match status" value="1"/>
</dbReference>
<dbReference type="SUPFAM" id="SSF46894">
    <property type="entry name" value="C-terminal effector domain of the bipartite response regulators"/>
    <property type="match status" value="1"/>
</dbReference>
<dbReference type="Gene3D" id="3.40.50.2300">
    <property type="match status" value="1"/>
</dbReference>
<keyword evidence="2" id="KW-0805">Transcription regulation</keyword>
<proteinExistence type="predicted"/>
<dbReference type="PROSITE" id="PS50043">
    <property type="entry name" value="HTH_LUXR_2"/>
    <property type="match status" value="1"/>
</dbReference>
<dbReference type="InterPro" id="IPR011006">
    <property type="entry name" value="CheY-like_superfamily"/>
</dbReference>
<dbReference type="InterPro" id="IPR058245">
    <property type="entry name" value="NreC/VraR/RcsB-like_REC"/>
</dbReference>
<dbReference type="Pfam" id="PF00196">
    <property type="entry name" value="GerE"/>
    <property type="match status" value="1"/>
</dbReference>
<feature type="domain" description="Response regulatory" evidence="7">
    <location>
        <begin position="4"/>
        <end position="125"/>
    </location>
</feature>
<dbReference type="EMBL" id="JBHSMA010000002">
    <property type="protein sequence ID" value="MFC5409304.1"/>
    <property type="molecule type" value="Genomic_DNA"/>
</dbReference>
<dbReference type="InterPro" id="IPR001789">
    <property type="entry name" value="Sig_transdc_resp-reg_receiver"/>
</dbReference>
<dbReference type="InterPro" id="IPR000792">
    <property type="entry name" value="Tscrpt_reg_LuxR_C"/>
</dbReference>
<dbReference type="InterPro" id="IPR039420">
    <property type="entry name" value="WalR-like"/>
</dbReference>
<feature type="modified residue" description="4-aspartylphosphate" evidence="5">
    <location>
        <position position="60"/>
    </location>
</feature>
<protein>
    <submittedName>
        <fullName evidence="8">Response regulator</fullName>
    </submittedName>
</protein>
<evidence type="ECO:0000256" key="2">
    <source>
        <dbReference type="ARBA" id="ARBA00023015"/>
    </source>
</evidence>
<evidence type="ECO:0000259" key="6">
    <source>
        <dbReference type="PROSITE" id="PS50043"/>
    </source>
</evidence>
<dbReference type="SUPFAM" id="SSF52172">
    <property type="entry name" value="CheY-like"/>
    <property type="match status" value="1"/>
</dbReference>
<dbReference type="SMART" id="SM00421">
    <property type="entry name" value="HTH_LUXR"/>
    <property type="match status" value="1"/>
</dbReference>
<evidence type="ECO:0000256" key="3">
    <source>
        <dbReference type="ARBA" id="ARBA00023125"/>
    </source>
</evidence>
<evidence type="ECO:0000256" key="1">
    <source>
        <dbReference type="ARBA" id="ARBA00022553"/>
    </source>
</evidence>
<keyword evidence="9" id="KW-1185">Reference proteome</keyword>
<dbReference type="PRINTS" id="PR00038">
    <property type="entry name" value="HTHLUXR"/>
</dbReference>
<dbReference type="RefSeq" id="WP_379843042.1">
    <property type="nucleotide sequence ID" value="NZ_JBHSMA010000002.1"/>
</dbReference>
<evidence type="ECO:0000256" key="4">
    <source>
        <dbReference type="ARBA" id="ARBA00023163"/>
    </source>
</evidence>
<dbReference type="InterPro" id="IPR036388">
    <property type="entry name" value="WH-like_DNA-bd_sf"/>
</dbReference>
<dbReference type="Pfam" id="PF00072">
    <property type="entry name" value="Response_reg"/>
    <property type="match status" value="1"/>
</dbReference>
<comment type="caution">
    <text evidence="8">The sequence shown here is derived from an EMBL/GenBank/DDBJ whole genome shotgun (WGS) entry which is preliminary data.</text>
</comment>
<gene>
    <name evidence="8" type="ORF">ACFPMF_08310</name>
</gene>
<reference evidence="9" key="1">
    <citation type="journal article" date="2019" name="Int. J. Syst. Evol. Microbiol.">
        <title>The Global Catalogue of Microorganisms (GCM) 10K type strain sequencing project: providing services to taxonomists for standard genome sequencing and annotation.</title>
        <authorList>
            <consortium name="The Broad Institute Genomics Platform"/>
            <consortium name="The Broad Institute Genome Sequencing Center for Infectious Disease"/>
            <person name="Wu L."/>
            <person name="Ma J."/>
        </authorList>
    </citation>
    <scope>NUCLEOTIDE SEQUENCE [LARGE SCALE GENOMIC DNA]</scope>
    <source>
        <strain evidence="9">CCUG 55250</strain>
    </source>
</reference>
<sequence>MNYRIALLDDHQVVLESFANLLATSSRFRVVGMASDKRSLLHILEQNRLEGEPVDVLVTDLIMPDLNGADLVLELKKYDPNLAILVLSGSDDPEQIRRAFQAGANGFVTKTADKAELFDAILAVAAGRRYMDSRIMLFEEKARTVAADALLTDRETQIVRLILDELSSNQIAERLFISFNTVETHRKRIYQKLGVTTALGLMKFALHQGFIR</sequence>
<dbReference type="CDD" id="cd17535">
    <property type="entry name" value="REC_NarL-like"/>
    <property type="match status" value="1"/>
</dbReference>
<evidence type="ECO:0000313" key="9">
    <source>
        <dbReference type="Proteomes" id="UP001596106"/>
    </source>
</evidence>
<name>A0ABW0I7D8_9BACT</name>
<feature type="domain" description="HTH luxR-type" evidence="6">
    <location>
        <begin position="144"/>
        <end position="209"/>
    </location>
</feature>
<keyword evidence="4" id="KW-0804">Transcription</keyword>
<evidence type="ECO:0000256" key="5">
    <source>
        <dbReference type="PROSITE-ProRule" id="PRU00169"/>
    </source>
</evidence>
<dbReference type="InterPro" id="IPR016032">
    <property type="entry name" value="Sig_transdc_resp-reg_C-effctor"/>
</dbReference>
<dbReference type="SMART" id="SM00448">
    <property type="entry name" value="REC"/>
    <property type="match status" value="1"/>
</dbReference>
<evidence type="ECO:0000313" key="8">
    <source>
        <dbReference type="EMBL" id="MFC5409304.1"/>
    </source>
</evidence>
<evidence type="ECO:0000259" key="7">
    <source>
        <dbReference type="PROSITE" id="PS50110"/>
    </source>
</evidence>
<dbReference type="PANTHER" id="PTHR43214">
    <property type="entry name" value="TWO-COMPONENT RESPONSE REGULATOR"/>
    <property type="match status" value="1"/>
</dbReference>
<accession>A0ABW0I7D8</accession>